<evidence type="ECO:0000313" key="2">
    <source>
        <dbReference type="Proteomes" id="UP001151760"/>
    </source>
</evidence>
<organism evidence="1 2">
    <name type="scientific">Tanacetum coccineum</name>
    <dbReference type="NCBI Taxonomy" id="301880"/>
    <lineage>
        <taxon>Eukaryota</taxon>
        <taxon>Viridiplantae</taxon>
        <taxon>Streptophyta</taxon>
        <taxon>Embryophyta</taxon>
        <taxon>Tracheophyta</taxon>
        <taxon>Spermatophyta</taxon>
        <taxon>Magnoliopsida</taxon>
        <taxon>eudicotyledons</taxon>
        <taxon>Gunneridae</taxon>
        <taxon>Pentapetalae</taxon>
        <taxon>asterids</taxon>
        <taxon>campanulids</taxon>
        <taxon>Asterales</taxon>
        <taxon>Asteraceae</taxon>
        <taxon>Asteroideae</taxon>
        <taxon>Anthemideae</taxon>
        <taxon>Anthemidinae</taxon>
        <taxon>Tanacetum</taxon>
    </lineage>
</organism>
<accession>A0ABQ5I2X4</accession>
<dbReference type="Proteomes" id="UP001151760">
    <property type="component" value="Unassembled WGS sequence"/>
</dbReference>
<comment type="caution">
    <text evidence="1">The sequence shown here is derived from an EMBL/GenBank/DDBJ whole genome shotgun (WGS) entry which is preliminary data.</text>
</comment>
<dbReference type="EMBL" id="BQNB010020232">
    <property type="protein sequence ID" value="GJT93743.1"/>
    <property type="molecule type" value="Genomic_DNA"/>
</dbReference>
<sequence>FTHFRIHGKSLDDVLVPLMKDDDAIILLKYVPRCTFVLIEKIVKDNDVSIGRKESRLSMLEWPEIGKEENHVDTLT</sequence>
<reference evidence="1" key="1">
    <citation type="journal article" date="2022" name="Int. J. Mol. Sci.">
        <title>Draft Genome of Tanacetum Coccineum: Genomic Comparison of Closely Related Tanacetum-Family Plants.</title>
        <authorList>
            <person name="Yamashiro T."/>
            <person name="Shiraishi A."/>
            <person name="Nakayama K."/>
            <person name="Satake H."/>
        </authorList>
    </citation>
    <scope>NUCLEOTIDE SEQUENCE</scope>
</reference>
<name>A0ABQ5I2X4_9ASTR</name>
<keyword evidence="2" id="KW-1185">Reference proteome</keyword>
<evidence type="ECO:0000313" key="1">
    <source>
        <dbReference type="EMBL" id="GJT93743.1"/>
    </source>
</evidence>
<gene>
    <name evidence="1" type="ORF">Tco_1082588</name>
</gene>
<protein>
    <submittedName>
        <fullName evidence="1">Uncharacterized protein</fullName>
    </submittedName>
</protein>
<feature type="non-terminal residue" evidence="1">
    <location>
        <position position="1"/>
    </location>
</feature>
<reference evidence="1" key="2">
    <citation type="submission" date="2022-01" db="EMBL/GenBank/DDBJ databases">
        <authorList>
            <person name="Yamashiro T."/>
            <person name="Shiraishi A."/>
            <person name="Satake H."/>
            <person name="Nakayama K."/>
        </authorList>
    </citation>
    <scope>NUCLEOTIDE SEQUENCE</scope>
</reference>
<proteinExistence type="predicted"/>